<sequence>MGTARNSADTQQLLVCYTVSAGTTAVCQARNAAGVAVSCTTTNATLVAQVRSLNSDSFLQAAYDSSGNCTDIVVGTGSTFEPKVL</sequence>
<comment type="caution">
    <text evidence="1">The sequence shown here is derived from an EMBL/GenBank/DDBJ whole genome shotgun (WGS) entry which is preliminary data.</text>
</comment>
<dbReference type="Proteomes" id="UP000268094">
    <property type="component" value="Unassembled WGS sequence"/>
</dbReference>
<gene>
    <name evidence="1" type="ORF">D7V88_26835</name>
</gene>
<evidence type="ECO:0000313" key="1">
    <source>
        <dbReference type="EMBL" id="RKG80974.1"/>
    </source>
</evidence>
<keyword evidence="2" id="KW-1185">Reference proteome</keyword>
<accession>A0A3A8IM56</accession>
<dbReference type="AlphaFoldDB" id="A0A3A8IM56"/>
<organism evidence="1 2">
    <name type="scientific">Corallococcus terminator</name>
    <dbReference type="NCBI Taxonomy" id="2316733"/>
    <lineage>
        <taxon>Bacteria</taxon>
        <taxon>Pseudomonadati</taxon>
        <taxon>Myxococcota</taxon>
        <taxon>Myxococcia</taxon>
        <taxon>Myxococcales</taxon>
        <taxon>Cystobacterineae</taxon>
        <taxon>Myxococcaceae</taxon>
        <taxon>Corallococcus</taxon>
    </lineage>
</organism>
<protein>
    <submittedName>
        <fullName evidence="1">Uncharacterized protein</fullName>
    </submittedName>
</protein>
<reference evidence="2" key="1">
    <citation type="submission" date="2018-09" db="EMBL/GenBank/DDBJ databases">
        <authorList>
            <person name="Livingstone P.G."/>
            <person name="Whitworth D.E."/>
        </authorList>
    </citation>
    <scope>NUCLEOTIDE SEQUENCE [LARGE SCALE GENOMIC DNA]</scope>
    <source>
        <strain evidence="2">CA054A</strain>
    </source>
</reference>
<proteinExistence type="predicted"/>
<dbReference type="EMBL" id="RAVZ01000217">
    <property type="protein sequence ID" value="RKG80974.1"/>
    <property type="molecule type" value="Genomic_DNA"/>
</dbReference>
<evidence type="ECO:0000313" key="2">
    <source>
        <dbReference type="Proteomes" id="UP000268094"/>
    </source>
</evidence>
<name>A0A3A8IM56_9BACT</name>